<dbReference type="GO" id="GO:0007059">
    <property type="term" value="P:chromosome segregation"/>
    <property type="evidence" value="ECO:0007669"/>
    <property type="project" value="UniProtKB-UniRule"/>
</dbReference>
<feature type="domain" description="Core-binding (CB)" evidence="11">
    <location>
        <begin position="4"/>
        <end position="95"/>
    </location>
</feature>
<keyword evidence="2 9" id="KW-0963">Cytoplasm</keyword>
<evidence type="ECO:0000256" key="5">
    <source>
        <dbReference type="ARBA" id="ARBA00022908"/>
    </source>
</evidence>
<evidence type="ECO:0000256" key="4">
    <source>
        <dbReference type="ARBA" id="ARBA00022829"/>
    </source>
</evidence>
<dbReference type="RefSeq" id="WP_078711994.1">
    <property type="nucleotide sequence ID" value="NZ_FUWY01000004.1"/>
</dbReference>
<evidence type="ECO:0000256" key="6">
    <source>
        <dbReference type="ARBA" id="ARBA00023125"/>
    </source>
</evidence>
<evidence type="ECO:0000313" key="13">
    <source>
        <dbReference type="Proteomes" id="UP000243297"/>
    </source>
</evidence>
<dbReference type="SUPFAM" id="SSF56349">
    <property type="entry name" value="DNA breaking-rejoining enzymes"/>
    <property type="match status" value="1"/>
</dbReference>
<dbReference type="InterPro" id="IPR002104">
    <property type="entry name" value="Integrase_catalytic"/>
</dbReference>
<keyword evidence="4 9" id="KW-0159">Chromosome partition</keyword>
<evidence type="ECO:0000256" key="7">
    <source>
        <dbReference type="ARBA" id="ARBA00023172"/>
    </source>
</evidence>
<evidence type="ECO:0000256" key="9">
    <source>
        <dbReference type="HAMAP-Rule" id="MF_01808"/>
    </source>
</evidence>
<keyword evidence="5 9" id="KW-0229">DNA integration</keyword>
<evidence type="ECO:0000256" key="2">
    <source>
        <dbReference type="ARBA" id="ARBA00022490"/>
    </source>
</evidence>
<sequence length="306" mass="35305">MRSDTLDQSLDQFLNYIKMSKSGSSKTEDAYRRDINRFIEYLISLDVSSFEDVTKEIVMDYVALLRNGKIGGRKVTNSSISRVYSSLRSFFRYLNRYENIENNPVQGFKNPKTSKKLPDFLTLDQVLDILSSFDIRDPGSLRDRAILETIYACGLRVSEATTLKVNDVHFDQEVLIVLGKGNKERMIPFYPKCGRLLKKYIQEARSQFIKEEHGYLFVSKSGKPVSNRYVQYMLKDAGDRCGIPLELHPHMLRHSFATHLLDNGADLRVVQELLGHENLATTQIYTHITVDRLKKVVKMSHPRSRK</sequence>
<feature type="active site" evidence="9">
    <location>
        <position position="180"/>
    </location>
</feature>
<evidence type="ECO:0000313" key="12">
    <source>
        <dbReference type="EMBL" id="SJZ77654.1"/>
    </source>
</evidence>
<evidence type="ECO:0000256" key="1">
    <source>
        <dbReference type="ARBA" id="ARBA00004496"/>
    </source>
</evidence>
<feature type="active site" evidence="9">
    <location>
        <position position="156"/>
    </location>
</feature>
<dbReference type="Pfam" id="PF02899">
    <property type="entry name" value="Phage_int_SAM_1"/>
    <property type="match status" value="1"/>
</dbReference>
<comment type="subunit">
    <text evidence="9">Forms a cyclic heterotetrameric complex composed of two molecules of XerC and two molecules of XerD.</text>
</comment>
<dbReference type="AlphaFoldDB" id="A0A1T4NEJ5"/>
<organism evidence="12 13">
    <name type="scientific">Anaerorhabdus furcosa</name>
    <dbReference type="NCBI Taxonomy" id="118967"/>
    <lineage>
        <taxon>Bacteria</taxon>
        <taxon>Bacillati</taxon>
        <taxon>Bacillota</taxon>
        <taxon>Erysipelotrichia</taxon>
        <taxon>Erysipelotrichales</taxon>
        <taxon>Erysipelotrichaceae</taxon>
        <taxon>Anaerorhabdus</taxon>
    </lineage>
</organism>
<dbReference type="InterPro" id="IPR004107">
    <property type="entry name" value="Integrase_SAM-like_N"/>
</dbReference>
<reference evidence="13" key="1">
    <citation type="submission" date="2017-02" db="EMBL/GenBank/DDBJ databases">
        <authorList>
            <person name="Varghese N."/>
            <person name="Submissions S."/>
        </authorList>
    </citation>
    <scope>NUCLEOTIDE SEQUENCE [LARGE SCALE GENOMIC DNA]</scope>
    <source>
        <strain evidence="13">ATCC 25662</strain>
    </source>
</reference>
<comment type="subcellular location">
    <subcellularLocation>
        <location evidence="1 9">Cytoplasm</location>
    </subcellularLocation>
</comment>
<keyword evidence="7 9" id="KW-0233">DNA recombination</keyword>
<dbReference type="InterPro" id="IPR013762">
    <property type="entry name" value="Integrase-like_cat_sf"/>
</dbReference>
<dbReference type="NCBIfam" id="NF040815">
    <property type="entry name" value="recomb_XerA_Arch"/>
    <property type="match status" value="1"/>
</dbReference>
<dbReference type="GO" id="GO:0006313">
    <property type="term" value="P:DNA transposition"/>
    <property type="evidence" value="ECO:0007669"/>
    <property type="project" value="UniProtKB-UniRule"/>
</dbReference>
<feature type="domain" description="Tyr recombinase" evidence="10">
    <location>
        <begin position="116"/>
        <end position="298"/>
    </location>
</feature>
<dbReference type="Gene3D" id="1.10.443.10">
    <property type="entry name" value="Intergrase catalytic core"/>
    <property type="match status" value="1"/>
</dbReference>
<gene>
    <name evidence="9" type="primary">xerC</name>
    <name evidence="12" type="ORF">SAMN02745191_1598</name>
</gene>
<dbReference type="NCBIfam" id="NF001399">
    <property type="entry name" value="PRK00283.1"/>
    <property type="match status" value="1"/>
</dbReference>
<dbReference type="InterPro" id="IPR050090">
    <property type="entry name" value="Tyrosine_recombinase_XerCD"/>
</dbReference>
<dbReference type="InterPro" id="IPR010998">
    <property type="entry name" value="Integrase_recombinase_N"/>
</dbReference>
<dbReference type="GO" id="GO:0009037">
    <property type="term" value="F:tyrosine-based site-specific recombinase activity"/>
    <property type="evidence" value="ECO:0007669"/>
    <property type="project" value="UniProtKB-UniRule"/>
</dbReference>
<keyword evidence="6 9" id="KW-0238">DNA-binding</keyword>
<dbReference type="PANTHER" id="PTHR30349">
    <property type="entry name" value="PHAGE INTEGRASE-RELATED"/>
    <property type="match status" value="1"/>
</dbReference>
<feature type="active site" evidence="9">
    <location>
        <position position="250"/>
    </location>
</feature>
<dbReference type="CDD" id="cd00798">
    <property type="entry name" value="INT_XerDC_C"/>
    <property type="match status" value="1"/>
</dbReference>
<dbReference type="STRING" id="118967.SAMN02745191_1598"/>
<keyword evidence="8 9" id="KW-0131">Cell cycle</keyword>
<dbReference type="GO" id="GO:0003677">
    <property type="term" value="F:DNA binding"/>
    <property type="evidence" value="ECO:0007669"/>
    <property type="project" value="UniProtKB-UniRule"/>
</dbReference>
<dbReference type="Gene3D" id="1.10.150.130">
    <property type="match status" value="1"/>
</dbReference>
<feature type="active site" evidence="9">
    <location>
        <position position="253"/>
    </location>
</feature>
<keyword evidence="3 9" id="KW-0132">Cell division</keyword>
<dbReference type="InterPro" id="IPR023009">
    <property type="entry name" value="Tyrosine_recombinase_XerC/XerD"/>
</dbReference>
<evidence type="ECO:0000256" key="8">
    <source>
        <dbReference type="ARBA" id="ARBA00023306"/>
    </source>
</evidence>
<dbReference type="PANTHER" id="PTHR30349:SF41">
    <property type="entry name" value="INTEGRASE_RECOMBINASE PROTEIN MJ0367-RELATED"/>
    <property type="match status" value="1"/>
</dbReference>
<feature type="active site" description="O-(3'-phospho-DNA)-tyrosine intermediate" evidence="9">
    <location>
        <position position="285"/>
    </location>
</feature>
<dbReference type="EMBL" id="FUWY01000004">
    <property type="protein sequence ID" value="SJZ77654.1"/>
    <property type="molecule type" value="Genomic_DNA"/>
</dbReference>
<evidence type="ECO:0000259" key="11">
    <source>
        <dbReference type="PROSITE" id="PS51900"/>
    </source>
</evidence>
<feature type="active site" evidence="9">
    <location>
        <position position="276"/>
    </location>
</feature>
<name>A0A1T4NEJ5_9FIRM</name>
<dbReference type="HAMAP" id="MF_01808">
    <property type="entry name" value="Recomb_XerC_XerD"/>
    <property type="match status" value="1"/>
</dbReference>
<comment type="function">
    <text evidence="9">Site-specific tyrosine recombinase, which acts by catalyzing the cutting and rejoining of the recombining DNA molecules. The XerC-XerD complex is essential to convert dimers of the bacterial chromosome into monomers to permit their segregation at cell division. It also contributes to the segregational stability of plasmids.</text>
</comment>
<dbReference type="InterPro" id="IPR044068">
    <property type="entry name" value="CB"/>
</dbReference>
<evidence type="ECO:0000256" key="3">
    <source>
        <dbReference type="ARBA" id="ARBA00022618"/>
    </source>
</evidence>
<dbReference type="GO" id="GO:0005737">
    <property type="term" value="C:cytoplasm"/>
    <property type="evidence" value="ECO:0007669"/>
    <property type="project" value="UniProtKB-SubCell"/>
</dbReference>
<keyword evidence="13" id="KW-1185">Reference proteome</keyword>
<protein>
    <recommendedName>
        <fullName evidence="9">Tyrosine recombinase XerC</fullName>
    </recommendedName>
</protein>
<dbReference type="PROSITE" id="PS51900">
    <property type="entry name" value="CB"/>
    <property type="match status" value="1"/>
</dbReference>
<proteinExistence type="inferred from homology"/>
<dbReference type="Pfam" id="PF00589">
    <property type="entry name" value="Phage_integrase"/>
    <property type="match status" value="1"/>
</dbReference>
<dbReference type="PROSITE" id="PS51898">
    <property type="entry name" value="TYR_RECOMBINASE"/>
    <property type="match status" value="1"/>
</dbReference>
<dbReference type="GO" id="GO:0051301">
    <property type="term" value="P:cell division"/>
    <property type="evidence" value="ECO:0007669"/>
    <property type="project" value="UniProtKB-KW"/>
</dbReference>
<dbReference type="InterPro" id="IPR011010">
    <property type="entry name" value="DNA_brk_join_enz"/>
</dbReference>
<dbReference type="Proteomes" id="UP000243297">
    <property type="component" value="Unassembled WGS sequence"/>
</dbReference>
<accession>A0A1T4NEJ5</accession>
<dbReference type="OrthoDB" id="9801717at2"/>
<comment type="similarity">
    <text evidence="9">Belongs to the 'phage' integrase family. XerC subfamily.</text>
</comment>
<evidence type="ECO:0000259" key="10">
    <source>
        <dbReference type="PROSITE" id="PS51898"/>
    </source>
</evidence>